<comment type="caution">
    <text evidence="1">The sequence shown here is derived from an EMBL/GenBank/DDBJ whole genome shotgun (WGS) entry which is preliminary data.</text>
</comment>
<organism evidence="1 2">
    <name type="scientific">Heterodera trifolii</name>
    <dbReference type="NCBI Taxonomy" id="157864"/>
    <lineage>
        <taxon>Eukaryota</taxon>
        <taxon>Metazoa</taxon>
        <taxon>Ecdysozoa</taxon>
        <taxon>Nematoda</taxon>
        <taxon>Chromadorea</taxon>
        <taxon>Rhabditida</taxon>
        <taxon>Tylenchina</taxon>
        <taxon>Tylenchomorpha</taxon>
        <taxon>Tylenchoidea</taxon>
        <taxon>Heteroderidae</taxon>
        <taxon>Heteroderinae</taxon>
        <taxon>Heterodera</taxon>
    </lineage>
</organism>
<name>A0ABD2L5U5_9BILA</name>
<dbReference type="AlphaFoldDB" id="A0ABD2L5U5"/>
<sequence>MPLPYFLVPSAPPPPFSSLFSLFLNVHMHNSPIRRTIPVVWSMEQYAYDPLKCTQCSDHCSGYDTKSEQNIRPFRIFLAAQPPKEIRMENEKGVDEGAKERIIMVEEIKCLNWSTTF</sequence>
<dbReference type="Proteomes" id="UP001620626">
    <property type="component" value="Unassembled WGS sequence"/>
</dbReference>
<protein>
    <submittedName>
        <fullName evidence="1">Uncharacterized protein</fullName>
    </submittedName>
</protein>
<evidence type="ECO:0000313" key="1">
    <source>
        <dbReference type="EMBL" id="KAL3110523.1"/>
    </source>
</evidence>
<reference evidence="1 2" key="1">
    <citation type="submission" date="2024-10" db="EMBL/GenBank/DDBJ databases">
        <authorList>
            <person name="Kim D."/>
        </authorList>
    </citation>
    <scope>NUCLEOTIDE SEQUENCE [LARGE SCALE GENOMIC DNA]</scope>
    <source>
        <strain evidence="1">BH-2024</strain>
    </source>
</reference>
<proteinExistence type="predicted"/>
<keyword evidence="2" id="KW-1185">Reference proteome</keyword>
<gene>
    <name evidence="1" type="ORF">niasHT_019994</name>
</gene>
<evidence type="ECO:0000313" key="2">
    <source>
        <dbReference type="Proteomes" id="UP001620626"/>
    </source>
</evidence>
<accession>A0ABD2L5U5</accession>
<dbReference type="EMBL" id="JBICBT010000538">
    <property type="protein sequence ID" value="KAL3110523.1"/>
    <property type="molecule type" value="Genomic_DNA"/>
</dbReference>